<keyword evidence="3" id="KW-0804">Transcription</keyword>
<dbReference type="Pfam" id="PF00027">
    <property type="entry name" value="cNMP_binding"/>
    <property type="match status" value="1"/>
</dbReference>
<dbReference type="EMBL" id="CP060828">
    <property type="protein sequence ID" value="QNP75655.1"/>
    <property type="molecule type" value="Genomic_DNA"/>
</dbReference>
<evidence type="ECO:0000256" key="3">
    <source>
        <dbReference type="ARBA" id="ARBA00023163"/>
    </source>
</evidence>
<sequence>MRHIVGEGVWAALLEGAHERLHPARDVLLRQGEDGSHVLVLLSGLTKVVRAERDGAKDLLAFRGPGELLGEMAVRGGGGRLASVETLDPCRVAVMPAARFGRFVDDHRLAPHLERHAIIRVRETTEGRHTGEAPQRVAGALVRIADISYWPGPCVREGVELPLSVMDLAQHLKMSRNTVGRLIAQEPVFGAVRVRGRGGIEIGDLPALRRFAARETPSHHSNVTRVT</sequence>
<dbReference type="KEGG" id="sroi:IAG44_08370"/>
<protein>
    <submittedName>
        <fullName evidence="5">Crp/Fnr family transcriptional regulator</fullName>
    </submittedName>
</protein>
<keyword evidence="6" id="KW-1185">Reference proteome</keyword>
<dbReference type="InterPro" id="IPR036390">
    <property type="entry name" value="WH_DNA-bd_sf"/>
</dbReference>
<proteinExistence type="predicted"/>
<dbReference type="InterPro" id="IPR014710">
    <property type="entry name" value="RmlC-like_jellyroll"/>
</dbReference>
<reference evidence="5 6" key="1">
    <citation type="submission" date="2020-08" db="EMBL/GenBank/DDBJ databases">
        <title>A novel species.</title>
        <authorList>
            <person name="Gao J."/>
        </authorList>
    </citation>
    <scope>NUCLEOTIDE SEQUENCE [LARGE SCALE GENOMIC DNA]</scope>
    <source>
        <strain evidence="5 6">CRXT-G-22</strain>
    </source>
</reference>
<dbReference type="InterPro" id="IPR018490">
    <property type="entry name" value="cNMP-bd_dom_sf"/>
</dbReference>
<dbReference type="Pfam" id="PF13545">
    <property type="entry name" value="HTH_Crp_2"/>
    <property type="match status" value="1"/>
</dbReference>
<dbReference type="Proteomes" id="UP000516052">
    <property type="component" value="Chromosome"/>
</dbReference>
<dbReference type="InterPro" id="IPR050397">
    <property type="entry name" value="Env_Response_Regulators"/>
</dbReference>
<evidence type="ECO:0000256" key="1">
    <source>
        <dbReference type="ARBA" id="ARBA00023015"/>
    </source>
</evidence>
<evidence type="ECO:0000313" key="5">
    <source>
        <dbReference type="EMBL" id="QNP75655.1"/>
    </source>
</evidence>
<organism evidence="5 6">
    <name type="scientific">Streptomyces roseirectus</name>
    <dbReference type="NCBI Taxonomy" id="2768066"/>
    <lineage>
        <taxon>Bacteria</taxon>
        <taxon>Bacillati</taxon>
        <taxon>Actinomycetota</taxon>
        <taxon>Actinomycetes</taxon>
        <taxon>Kitasatosporales</taxon>
        <taxon>Streptomycetaceae</taxon>
        <taxon>Streptomyces</taxon>
    </lineage>
</organism>
<dbReference type="InterPro" id="IPR000595">
    <property type="entry name" value="cNMP-bd_dom"/>
</dbReference>
<dbReference type="SMART" id="SM00100">
    <property type="entry name" value="cNMP"/>
    <property type="match status" value="1"/>
</dbReference>
<accession>A0A7H0IS89</accession>
<dbReference type="SUPFAM" id="SSF46785">
    <property type="entry name" value="Winged helix' DNA-binding domain"/>
    <property type="match status" value="1"/>
</dbReference>
<dbReference type="Gene3D" id="2.60.120.10">
    <property type="entry name" value="Jelly Rolls"/>
    <property type="match status" value="1"/>
</dbReference>
<feature type="domain" description="Cyclic nucleotide-binding" evidence="4">
    <location>
        <begin position="13"/>
        <end position="104"/>
    </location>
</feature>
<evidence type="ECO:0000313" key="6">
    <source>
        <dbReference type="Proteomes" id="UP000516052"/>
    </source>
</evidence>
<dbReference type="AlphaFoldDB" id="A0A7H0IS89"/>
<keyword evidence="2" id="KW-0238">DNA-binding</keyword>
<dbReference type="PROSITE" id="PS50042">
    <property type="entry name" value="CNMP_BINDING_3"/>
    <property type="match status" value="1"/>
</dbReference>
<dbReference type="GO" id="GO:0003700">
    <property type="term" value="F:DNA-binding transcription factor activity"/>
    <property type="evidence" value="ECO:0007669"/>
    <property type="project" value="TreeGrafter"/>
</dbReference>
<dbReference type="PANTHER" id="PTHR24567:SF68">
    <property type="entry name" value="DNA-BINDING TRANSCRIPTIONAL DUAL REGULATOR CRP"/>
    <property type="match status" value="1"/>
</dbReference>
<dbReference type="Gene3D" id="1.10.10.10">
    <property type="entry name" value="Winged helix-like DNA-binding domain superfamily/Winged helix DNA-binding domain"/>
    <property type="match status" value="1"/>
</dbReference>
<dbReference type="CDD" id="cd00038">
    <property type="entry name" value="CAP_ED"/>
    <property type="match status" value="1"/>
</dbReference>
<dbReference type="InterPro" id="IPR036388">
    <property type="entry name" value="WH-like_DNA-bd_sf"/>
</dbReference>
<dbReference type="SUPFAM" id="SSF51206">
    <property type="entry name" value="cAMP-binding domain-like"/>
    <property type="match status" value="1"/>
</dbReference>
<dbReference type="GO" id="GO:0003677">
    <property type="term" value="F:DNA binding"/>
    <property type="evidence" value="ECO:0007669"/>
    <property type="project" value="UniProtKB-KW"/>
</dbReference>
<evidence type="ECO:0000256" key="2">
    <source>
        <dbReference type="ARBA" id="ARBA00023125"/>
    </source>
</evidence>
<evidence type="ECO:0000259" key="4">
    <source>
        <dbReference type="PROSITE" id="PS50042"/>
    </source>
</evidence>
<dbReference type="InterPro" id="IPR012318">
    <property type="entry name" value="HTH_CRP"/>
</dbReference>
<dbReference type="PANTHER" id="PTHR24567">
    <property type="entry name" value="CRP FAMILY TRANSCRIPTIONAL REGULATORY PROTEIN"/>
    <property type="match status" value="1"/>
</dbReference>
<gene>
    <name evidence="5" type="ORF">IAG44_08370</name>
</gene>
<keyword evidence="1" id="KW-0805">Transcription regulation</keyword>
<name>A0A7H0IS89_9ACTN</name>
<dbReference type="GO" id="GO:0005829">
    <property type="term" value="C:cytosol"/>
    <property type="evidence" value="ECO:0007669"/>
    <property type="project" value="TreeGrafter"/>
</dbReference>